<feature type="domain" description="HAT C-terminal dimerisation" evidence="1">
    <location>
        <begin position="50"/>
        <end position="123"/>
    </location>
</feature>
<dbReference type="PANTHER" id="PTHR32166">
    <property type="entry name" value="OSJNBA0013A04.12 PROTEIN"/>
    <property type="match status" value="1"/>
</dbReference>
<dbReference type="AlphaFoldDB" id="A0A7J0GKI7"/>
<comment type="caution">
    <text evidence="2">The sequence shown here is derived from an EMBL/GenBank/DDBJ whole genome shotgun (WGS) entry which is preliminary data.</text>
</comment>
<dbReference type="Proteomes" id="UP000585474">
    <property type="component" value="Unassembled WGS sequence"/>
</dbReference>
<dbReference type="OrthoDB" id="2017576at2759"/>
<evidence type="ECO:0000313" key="2">
    <source>
        <dbReference type="EMBL" id="GFZ11295.1"/>
    </source>
</evidence>
<dbReference type="Pfam" id="PF05699">
    <property type="entry name" value="Dimer_Tnp_hAT"/>
    <property type="match status" value="1"/>
</dbReference>
<dbReference type="EMBL" id="BJWL01000022">
    <property type="protein sequence ID" value="GFZ11295.1"/>
    <property type="molecule type" value="Genomic_DNA"/>
</dbReference>
<protein>
    <recommendedName>
        <fullName evidence="1">HAT C-terminal dimerisation domain-containing protein</fullName>
    </recommendedName>
</protein>
<keyword evidence="3" id="KW-1185">Reference proteome</keyword>
<gene>
    <name evidence="2" type="ORF">Acr_22g0006930</name>
</gene>
<name>A0A7J0GKI7_9ERIC</name>
<evidence type="ECO:0000313" key="3">
    <source>
        <dbReference type="Proteomes" id="UP000585474"/>
    </source>
</evidence>
<dbReference type="InterPro" id="IPR008906">
    <property type="entry name" value="HATC_C_dom"/>
</dbReference>
<dbReference type="GO" id="GO:0046983">
    <property type="term" value="F:protein dimerization activity"/>
    <property type="evidence" value="ECO:0007669"/>
    <property type="project" value="InterPro"/>
</dbReference>
<dbReference type="SUPFAM" id="SSF53098">
    <property type="entry name" value="Ribonuclease H-like"/>
    <property type="match status" value="1"/>
</dbReference>
<sequence>MRVPPHKDKEISNMRTKCFKKYFPDPLEKRVVNTEYAKFSSCLESFRDSDSKVDKGVMEPIVWWLAHGSSTPILQSLAARLLDQPCSSSCCERNWSTYSFIHSMKRNKITPRRCDDFVFVHYNILLLSRRTSQHREGETKMWDISGDAFDSMEGTGVLEIANLSLDEPYMEVVLFRDEIDENEDS</sequence>
<reference evidence="2 3" key="1">
    <citation type="submission" date="2019-07" db="EMBL/GenBank/DDBJ databases">
        <title>De Novo Assembly of kiwifruit Actinidia rufa.</title>
        <authorList>
            <person name="Sugita-Konishi S."/>
            <person name="Sato K."/>
            <person name="Mori E."/>
            <person name="Abe Y."/>
            <person name="Kisaki G."/>
            <person name="Hamano K."/>
            <person name="Suezawa K."/>
            <person name="Otani M."/>
            <person name="Fukuda T."/>
            <person name="Manabe T."/>
            <person name="Gomi K."/>
            <person name="Tabuchi M."/>
            <person name="Akimitsu K."/>
            <person name="Kataoka I."/>
        </authorList>
    </citation>
    <scope>NUCLEOTIDE SEQUENCE [LARGE SCALE GENOMIC DNA]</scope>
    <source>
        <strain evidence="3">cv. Fuchu</strain>
    </source>
</reference>
<proteinExistence type="predicted"/>
<organism evidence="2 3">
    <name type="scientific">Actinidia rufa</name>
    <dbReference type="NCBI Taxonomy" id="165716"/>
    <lineage>
        <taxon>Eukaryota</taxon>
        <taxon>Viridiplantae</taxon>
        <taxon>Streptophyta</taxon>
        <taxon>Embryophyta</taxon>
        <taxon>Tracheophyta</taxon>
        <taxon>Spermatophyta</taxon>
        <taxon>Magnoliopsida</taxon>
        <taxon>eudicotyledons</taxon>
        <taxon>Gunneridae</taxon>
        <taxon>Pentapetalae</taxon>
        <taxon>asterids</taxon>
        <taxon>Ericales</taxon>
        <taxon>Actinidiaceae</taxon>
        <taxon>Actinidia</taxon>
    </lineage>
</organism>
<dbReference type="PANTHER" id="PTHR32166:SF81">
    <property type="entry name" value="OS06G0658400 PROTEIN"/>
    <property type="match status" value="1"/>
</dbReference>
<accession>A0A7J0GKI7</accession>
<evidence type="ECO:0000259" key="1">
    <source>
        <dbReference type="Pfam" id="PF05699"/>
    </source>
</evidence>
<dbReference type="InterPro" id="IPR012337">
    <property type="entry name" value="RNaseH-like_sf"/>
</dbReference>